<evidence type="ECO:0000313" key="2">
    <source>
        <dbReference type="Proteomes" id="UP001153334"/>
    </source>
</evidence>
<protein>
    <submittedName>
        <fullName evidence="1">Uncharacterized protein</fullName>
    </submittedName>
</protein>
<name>A0ACC2J798_9PEZI</name>
<keyword evidence="2" id="KW-1185">Reference proteome</keyword>
<gene>
    <name evidence="1" type="ORF">ONZ43_g657</name>
</gene>
<dbReference type="EMBL" id="JAPESX010000091">
    <property type="protein sequence ID" value="KAJ8123381.1"/>
    <property type="molecule type" value="Genomic_DNA"/>
</dbReference>
<reference evidence="1" key="1">
    <citation type="submission" date="2022-11" db="EMBL/GenBank/DDBJ databases">
        <title>Genome Sequence of Nemania bipapillata.</title>
        <authorList>
            <person name="Buettner E."/>
        </authorList>
    </citation>
    <scope>NUCLEOTIDE SEQUENCE</scope>
    <source>
        <strain evidence="1">CP14</strain>
    </source>
</reference>
<comment type="caution">
    <text evidence="1">The sequence shown here is derived from an EMBL/GenBank/DDBJ whole genome shotgun (WGS) entry which is preliminary data.</text>
</comment>
<sequence>MDESPGREQPTSDISDFSDDEALQPEIQSQRSRHGSIFSTIGSSDLAHMAAVDRNDYSDEDIRIIYEIVVRAETILAEELTPSSRLPTHALFLAYDEILAEYGLDPNERHISKLVFMVGGVKGQKSLLDKFKAVMARMHITLAIEEPQGSEGEHEYRESHPVANDAEAPHMANTEPVPSADTGRVETHEYKSGSDYAANLSIEPISATRERFLADKAAAFRKRHHAQFLAVATLRRWQNKTHQANYLGAQSDAMREAEMIETLEEKFNIWRGKSAEATQAAPNKIPPNAYSKRTERIAIRAHEILSTKRALEGWRQSNWDEYCKNRNAQLVAEQVAAQDPVTGFYYMVKQS</sequence>
<dbReference type="Proteomes" id="UP001153334">
    <property type="component" value="Unassembled WGS sequence"/>
</dbReference>
<accession>A0ACC2J798</accession>
<proteinExistence type="predicted"/>
<organism evidence="1 2">
    <name type="scientific">Nemania bipapillata</name>
    <dbReference type="NCBI Taxonomy" id="110536"/>
    <lineage>
        <taxon>Eukaryota</taxon>
        <taxon>Fungi</taxon>
        <taxon>Dikarya</taxon>
        <taxon>Ascomycota</taxon>
        <taxon>Pezizomycotina</taxon>
        <taxon>Sordariomycetes</taxon>
        <taxon>Xylariomycetidae</taxon>
        <taxon>Xylariales</taxon>
        <taxon>Xylariaceae</taxon>
        <taxon>Nemania</taxon>
    </lineage>
</organism>
<evidence type="ECO:0000313" key="1">
    <source>
        <dbReference type="EMBL" id="KAJ8123381.1"/>
    </source>
</evidence>